<evidence type="ECO:0000313" key="2">
    <source>
        <dbReference type="Proteomes" id="UP000605846"/>
    </source>
</evidence>
<comment type="caution">
    <text evidence="1">The sequence shown here is derived from an EMBL/GenBank/DDBJ whole genome shotgun (WGS) entry which is preliminary data.</text>
</comment>
<accession>A0A8H7ERS5</accession>
<keyword evidence="2" id="KW-1185">Reference proteome</keyword>
<name>A0A8H7ERS5_9FUNG</name>
<evidence type="ECO:0000313" key="1">
    <source>
        <dbReference type="EMBL" id="KAF7730049.1"/>
    </source>
</evidence>
<organism evidence="1 2">
    <name type="scientific">Apophysomyces ossiformis</name>
    <dbReference type="NCBI Taxonomy" id="679940"/>
    <lineage>
        <taxon>Eukaryota</taxon>
        <taxon>Fungi</taxon>
        <taxon>Fungi incertae sedis</taxon>
        <taxon>Mucoromycota</taxon>
        <taxon>Mucoromycotina</taxon>
        <taxon>Mucoromycetes</taxon>
        <taxon>Mucorales</taxon>
        <taxon>Mucorineae</taxon>
        <taxon>Mucoraceae</taxon>
        <taxon>Apophysomyces</taxon>
    </lineage>
</organism>
<protein>
    <submittedName>
        <fullName evidence="1">Uncharacterized protein</fullName>
    </submittedName>
</protein>
<sequence>MTSRKLYTSSVGLVAIFGWNKEMKRPTPSELDYNLKIDEHDCKNNNIDFVLKDLKVKHWCDAEKLAKRCLKNKALPLDSDSAIRMILNFFKKTNDAYQSNYALSEYAKRCRIYWSNNENKALLKRHIQDEIRSKQFDLEITRSKNEKYNLRRAAKAKKEATEANISYQSALFVHAAVQNRVLEEERRISTLSESSNETVDHDDCCENRGKKEDDNIFTSENQATSIATRIKNAAESVHKKYVDGVPLSENEICVMSLGLSSILNTDNNSEHSQKSIFSEKEWSDLSAYYKQKYQIATCSLPEDACHNVWKTAVNVVNEKGLFYGMKYIAKIQSLPKTSEKSYKYLSIYHHVLKILNNERPLIDAILGKTTIQISELDVFDIWSPIFKDLININGLLRFKKGETVNGYSTNNKRQQYPETNGIMGFRIDFRILYDRNGTEMDLAAGELAINSRCENKVIHDQSKLLREAKDITDSHHSSYLNNNFGWAIQIAGLEGSCSTVNLDRNGLYVGTPQLEIEFPKDERELHKLDNTLTVLHTLIMDLEKQARRMMCQSNAVKESASSSLSEIFNREKPSEADVNSLKHYQRPTYYTPPQKERTKSVIPKALYGKMCLKRKNTVEDTVIIGFSNRQKKKKRHNADEFGWYKDDDVWHNECSGETSESNPYE</sequence>
<gene>
    <name evidence="1" type="ORF">EC973_002994</name>
</gene>
<dbReference type="Proteomes" id="UP000605846">
    <property type="component" value="Unassembled WGS sequence"/>
</dbReference>
<dbReference type="AlphaFoldDB" id="A0A8H7ERS5"/>
<proteinExistence type="predicted"/>
<reference evidence="1" key="1">
    <citation type="submission" date="2020-01" db="EMBL/GenBank/DDBJ databases">
        <title>Genome Sequencing of Three Apophysomyces-Like Fungal Strains Confirms a Novel Fungal Genus in the Mucoromycota with divergent Burkholderia-like Endosymbiotic Bacteria.</title>
        <authorList>
            <person name="Stajich J.E."/>
            <person name="Macias A.M."/>
            <person name="Carter-House D."/>
            <person name="Lovett B."/>
            <person name="Kasson L.R."/>
            <person name="Berry K."/>
            <person name="Grigoriev I."/>
            <person name="Chang Y."/>
            <person name="Spatafora J."/>
            <person name="Kasson M.T."/>
        </authorList>
    </citation>
    <scope>NUCLEOTIDE SEQUENCE</scope>
    <source>
        <strain evidence="1">NRRL A-21654</strain>
    </source>
</reference>
<dbReference type="EMBL" id="JABAYA010000019">
    <property type="protein sequence ID" value="KAF7730049.1"/>
    <property type="molecule type" value="Genomic_DNA"/>
</dbReference>
<dbReference type="OrthoDB" id="2206047at2759"/>